<dbReference type="EMBL" id="CP042469">
    <property type="protein sequence ID" value="QOX61920.1"/>
    <property type="molecule type" value="Genomic_DNA"/>
</dbReference>
<keyword evidence="2" id="KW-1185">Reference proteome</keyword>
<evidence type="ECO:0000313" key="2">
    <source>
        <dbReference type="Proteomes" id="UP000594014"/>
    </source>
</evidence>
<reference evidence="1" key="1">
    <citation type="submission" date="2019-08" db="EMBL/GenBank/DDBJ databases">
        <title>Genome sequence of Clostridiales bacterium MT110.</title>
        <authorList>
            <person name="Cao J."/>
        </authorList>
    </citation>
    <scope>NUCLEOTIDE SEQUENCE</scope>
    <source>
        <strain evidence="1">MT110</strain>
    </source>
</reference>
<gene>
    <name evidence="1" type="ORF">FRZ06_00385</name>
</gene>
<evidence type="ECO:0000313" key="1">
    <source>
        <dbReference type="EMBL" id="QOX61920.1"/>
    </source>
</evidence>
<name>A0ACD1A6C4_9FIRM</name>
<dbReference type="Proteomes" id="UP000594014">
    <property type="component" value="Chromosome"/>
</dbReference>
<accession>A0ACD1A6C4</accession>
<organism evidence="1 2">
    <name type="scientific">Anoxybacterium hadale</name>
    <dbReference type="NCBI Taxonomy" id="3408580"/>
    <lineage>
        <taxon>Bacteria</taxon>
        <taxon>Bacillati</taxon>
        <taxon>Bacillota</taxon>
        <taxon>Clostridia</taxon>
        <taxon>Peptostreptococcales</taxon>
        <taxon>Anaerovoracaceae</taxon>
        <taxon>Anoxybacterium</taxon>
    </lineage>
</organism>
<protein>
    <submittedName>
        <fullName evidence="1">OFA family MFS transporter</fullName>
    </submittedName>
</protein>
<proteinExistence type="predicted"/>
<sequence length="430" mass="47744">MVEKMNKVETGFGKKGWILIIYCLITFYVCTAFKDTMNVAVYTFQEKYGWSQTLLLSLASIGSYVTCIVIYILGILNATGKLKLRNVALITGLIYACTISLWGLIHSLGIFIVNYIVMTVGYTVWSQYANNSICANWFPKKSGAVLGWTTIGFPLAAATNALLFMTLMKHMTFEKVYLLFGILTLFVCIWGYFGFRDYPEEMGYHPDNDTSMTQDKIKEFLEQEDGISKSSIWTTSRMLATKETWFISISNGVMLLLASGSMGQMVVRFVSGGMELEMAIKMMTVVGIFAMVGSWAFGKYDYRAGVKKAVLLGIVMMFVACGLYSINSFVPMVVGAAIIGAGLGGSSNFVVSCTSYYWKRKNFKKAYGTILTITTVIGSAGALVVANLANVFNYSVAYWLLMVLAAIAFLCMLFVKEGFVERYEEQLSKI</sequence>